<name>A0A2P4YLI7_9STRA</name>
<dbReference type="EMBL" id="NCKW01001939">
    <property type="protein sequence ID" value="POM78670.1"/>
    <property type="molecule type" value="Genomic_DNA"/>
</dbReference>
<dbReference type="AlphaFoldDB" id="A0A2P4YLI7"/>
<keyword evidence="2" id="KW-1185">Reference proteome</keyword>
<sequence length="93" mass="10535">MESLQTDRSLSNTNQHNIFEPSGLGKAYMQSLNMQSGLHIAVEAKVTKAYRDNAEYDVLTTRGQQNLTDRQFNSYLGLEITMSICPLNDITEY</sequence>
<accession>A0A2P4YLI7</accession>
<comment type="caution">
    <text evidence="1">The sequence shown here is derived from an EMBL/GenBank/DDBJ whole genome shotgun (WGS) entry which is preliminary data.</text>
</comment>
<dbReference type="Proteomes" id="UP000237271">
    <property type="component" value="Unassembled WGS sequence"/>
</dbReference>
<protein>
    <submittedName>
        <fullName evidence="1">Uncharacterized protein</fullName>
    </submittedName>
</protein>
<organism evidence="1 2">
    <name type="scientific">Phytophthora palmivora</name>
    <dbReference type="NCBI Taxonomy" id="4796"/>
    <lineage>
        <taxon>Eukaryota</taxon>
        <taxon>Sar</taxon>
        <taxon>Stramenopiles</taxon>
        <taxon>Oomycota</taxon>
        <taxon>Peronosporomycetes</taxon>
        <taxon>Peronosporales</taxon>
        <taxon>Peronosporaceae</taxon>
        <taxon>Phytophthora</taxon>
    </lineage>
</organism>
<reference evidence="1 2" key="1">
    <citation type="journal article" date="2017" name="Genome Biol. Evol.">
        <title>Phytophthora megakarya and P. palmivora, closely related causal agents of cacao black pod rot, underwent increases in genome sizes and gene numbers by different mechanisms.</title>
        <authorList>
            <person name="Ali S.S."/>
            <person name="Shao J."/>
            <person name="Lary D.J."/>
            <person name="Kronmiller B."/>
            <person name="Shen D."/>
            <person name="Strem M.D."/>
            <person name="Amoako-Attah I."/>
            <person name="Akrofi A.Y."/>
            <person name="Begoude B.A."/>
            <person name="Ten Hoopen G.M."/>
            <person name="Coulibaly K."/>
            <person name="Kebe B.I."/>
            <person name="Melnick R.L."/>
            <person name="Guiltinan M.J."/>
            <person name="Tyler B.M."/>
            <person name="Meinhardt L.W."/>
            <person name="Bailey B.A."/>
        </authorList>
    </citation>
    <scope>NUCLEOTIDE SEQUENCE [LARGE SCALE GENOMIC DNA]</scope>
    <source>
        <strain evidence="2">sbr112.9</strain>
    </source>
</reference>
<evidence type="ECO:0000313" key="1">
    <source>
        <dbReference type="EMBL" id="POM78670.1"/>
    </source>
</evidence>
<proteinExistence type="predicted"/>
<gene>
    <name evidence="1" type="ORF">PHPALM_3775</name>
</gene>
<evidence type="ECO:0000313" key="2">
    <source>
        <dbReference type="Proteomes" id="UP000237271"/>
    </source>
</evidence>
<dbReference type="OrthoDB" id="129466at2759"/>